<sequence>MLEDTNQEVQAALKENIVEVFEDKYMSIFRLESLAAFEIKYSKEIYNSFNFQDAIEVMDQTIVEIKKQLQAGFKYDTILFNLLDGGPIATPQVQEFVATVFYPFFSKKGIQNKIYCSPETIIPILMKSTNDNTALNQENNHPFFTNREDSICHIKNTSIID</sequence>
<dbReference type="AlphaFoldDB" id="A0A2W1MZN6"/>
<keyword evidence="2" id="KW-1185">Reference proteome</keyword>
<evidence type="ECO:0000313" key="2">
    <source>
        <dbReference type="Proteomes" id="UP000249248"/>
    </source>
</evidence>
<comment type="caution">
    <text evidence="1">The sequence shown here is derived from an EMBL/GenBank/DDBJ whole genome shotgun (WGS) entry which is preliminary data.</text>
</comment>
<dbReference type="Proteomes" id="UP000249248">
    <property type="component" value="Unassembled WGS sequence"/>
</dbReference>
<evidence type="ECO:0000313" key="1">
    <source>
        <dbReference type="EMBL" id="PZE17689.1"/>
    </source>
</evidence>
<organism evidence="1 2">
    <name type="scientific">Putridiphycobacter roseus</name>
    <dbReference type="NCBI Taxonomy" id="2219161"/>
    <lineage>
        <taxon>Bacteria</taxon>
        <taxon>Pseudomonadati</taxon>
        <taxon>Bacteroidota</taxon>
        <taxon>Flavobacteriia</taxon>
        <taxon>Flavobacteriales</taxon>
        <taxon>Crocinitomicaceae</taxon>
        <taxon>Putridiphycobacter</taxon>
    </lineage>
</organism>
<dbReference type="EMBL" id="QKSB01000003">
    <property type="protein sequence ID" value="PZE17689.1"/>
    <property type="molecule type" value="Genomic_DNA"/>
</dbReference>
<proteinExistence type="predicted"/>
<reference evidence="1 2" key="1">
    <citation type="submission" date="2018-06" db="EMBL/GenBank/DDBJ databases">
        <title>The draft genome sequence of Crocinitomix sp. SM1701.</title>
        <authorList>
            <person name="Zhang X."/>
        </authorList>
    </citation>
    <scope>NUCLEOTIDE SEQUENCE [LARGE SCALE GENOMIC DNA]</scope>
    <source>
        <strain evidence="1 2">SM1701</strain>
    </source>
</reference>
<gene>
    <name evidence="1" type="ORF">DNU06_07620</name>
</gene>
<accession>A0A2W1MZN6</accession>
<name>A0A2W1MZN6_9FLAO</name>
<dbReference type="RefSeq" id="WP_111062649.1">
    <property type="nucleotide sequence ID" value="NZ_JBHUCU010000027.1"/>
</dbReference>
<protein>
    <submittedName>
        <fullName evidence="1">Uncharacterized protein</fullName>
    </submittedName>
</protein>